<dbReference type="InterPro" id="IPR036390">
    <property type="entry name" value="WH_DNA-bd_sf"/>
</dbReference>
<dbReference type="EMBL" id="CADILG010000067">
    <property type="protein sequence ID" value="CAB3924097.1"/>
    <property type="molecule type" value="Genomic_DNA"/>
</dbReference>
<reference evidence="6 7" key="1">
    <citation type="submission" date="2020-04" db="EMBL/GenBank/DDBJ databases">
        <authorList>
            <person name="De Canck E."/>
        </authorList>
    </citation>
    <scope>NUCLEOTIDE SEQUENCE [LARGE SCALE GENOMIC DNA]</scope>
    <source>
        <strain evidence="6 7">LMG 26858</strain>
    </source>
</reference>
<keyword evidence="7" id="KW-1185">Reference proteome</keyword>
<dbReference type="Pfam" id="PF00126">
    <property type="entry name" value="HTH_1"/>
    <property type="match status" value="1"/>
</dbReference>
<dbReference type="PANTHER" id="PTHR30537:SF81">
    <property type="entry name" value="TRANSCRIPTIONAL REGULATOR-RELATED"/>
    <property type="match status" value="1"/>
</dbReference>
<dbReference type="SUPFAM" id="SSF53850">
    <property type="entry name" value="Periplasmic binding protein-like II"/>
    <property type="match status" value="1"/>
</dbReference>
<accession>A0A6S7ESB2</accession>
<feature type="domain" description="HTH lysR-type" evidence="5">
    <location>
        <begin position="1"/>
        <end position="59"/>
    </location>
</feature>
<dbReference type="CDD" id="cd08422">
    <property type="entry name" value="PBP2_CrgA_like"/>
    <property type="match status" value="1"/>
</dbReference>
<evidence type="ECO:0000256" key="1">
    <source>
        <dbReference type="ARBA" id="ARBA00009437"/>
    </source>
</evidence>
<keyword evidence="4" id="KW-0804">Transcription</keyword>
<keyword evidence="2" id="KW-0805">Transcription regulation</keyword>
<dbReference type="Gene3D" id="3.40.190.290">
    <property type="match status" value="1"/>
</dbReference>
<proteinExistence type="inferred from homology"/>
<name>A0A6S7ESB2_9BURK</name>
<dbReference type="InterPro" id="IPR036388">
    <property type="entry name" value="WH-like_DNA-bd_sf"/>
</dbReference>
<dbReference type="Pfam" id="PF03466">
    <property type="entry name" value="LysR_substrate"/>
    <property type="match status" value="1"/>
</dbReference>
<organism evidence="6 7">
    <name type="scientific">Achromobacter anxifer</name>
    <dbReference type="NCBI Taxonomy" id="1287737"/>
    <lineage>
        <taxon>Bacteria</taxon>
        <taxon>Pseudomonadati</taxon>
        <taxon>Pseudomonadota</taxon>
        <taxon>Betaproteobacteria</taxon>
        <taxon>Burkholderiales</taxon>
        <taxon>Alcaligenaceae</taxon>
        <taxon>Achromobacter</taxon>
    </lineage>
</organism>
<protein>
    <submittedName>
        <fullName evidence="6">HTH-type transcriptional regulator DmlR</fullName>
    </submittedName>
</protein>
<dbReference type="PRINTS" id="PR00039">
    <property type="entry name" value="HTHLYSR"/>
</dbReference>
<evidence type="ECO:0000256" key="4">
    <source>
        <dbReference type="ARBA" id="ARBA00023163"/>
    </source>
</evidence>
<dbReference type="PANTHER" id="PTHR30537">
    <property type="entry name" value="HTH-TYPE TRANSCRIPTIONAL REGULATOR"/>
    <property type="match status" value="1"/>
</dbReference>
<comment type="similarity">
    <text evidence="1">Belongs to the LysR transcriptional regulatory family.</text>
</comment>
<evidence type="ECO:0000256" key="3">
    <source>
        <dbReference type="ARBA" id="ARBA00023125"/>
    </source>
</evidence>
<dbReference type="GO" id="GO:0006351">
    <property type="term" value="P:DNA-templated transcription"/>
    <property type="evidence" value="ECO:0007669"/>
    <property type="project" value="TreeGrafter"/>
</dbReference>
<dbReference type="PROSITE" id="PS50931">
    <property type="entry name" value="HTH_LYSR"/>
    <property type="match status" value="1"/>
</dbReference>
<dbReference type="InterPro" id="IPR005119">
    <property type="entry name" value="LysR_subst-bd"/>
</dbReference>
<keyword evidence="3" id="KW-0238">DNA-binding</keyword>
<sequence>MDLLATIRIYLRVVERGTISGAARDLDMSQPSVSERIDKLERFLSTRLLIRSSRNLICTAEGRMFYEQGKHLLDVAEATINSVTSSIDQIQGRLRLAAPQCLGEVILPKTLMHARATYPELQIDLNLSDEIADPVTEGVDISLRLGRLNENGGYIAFPLGWVARKLVAAPSYLAAHGPIETPADLALHPFIRLKPVFANDLLPLARENGPTEEARIKTAMTTSHWRPMHELIVAGGGIGVLQHPACAQALAQGRLVELLDGYRVPPLALNALVPPLRPLPPRVRAVLDLLKQDIPERLEPALDIPASLASSGAE</sequence>
<evidence type="ECO:0000256" key="2">
    <source>
        <dbReference type="ARBA" id="ARBA00023015"/>
    </source>
</evidence>
<dbReference type="AlphaFoldDB" id="A0A6S7ESB2"/>
<dbReference type="InterPro" id="IPR000847">
    <property type="entry name" value="LysR_HTH_N"/>
</dbReference>
<evidence type="ECO:0000259" key="5">
    <source>
        <dbReference type="PROSITE" id="PS50931"/>
    </source>
</evidence>
<evidence type="ECO:0000313" key="7">
    <source>
        <dbReference type="Proteomes" id="UP000494117"/>
    </source>
</evidence>
<evidence type="ECO:0000313" key="6">
    <source>
        <dbReference type="EMBL" id="CAB3924097.1"/>
    </source>
</evidence>
<dbReference type="GO" id="GO:0003700">
    <property type="term" value="F:DNA-binding transcription factor activity"/>
    <property type="evidence" value="ECO:0007669"/>
    <property type="project" value="InterPro"/>
</dbReference>
<dbReference type="RefSeq" id="WP_175210605.1">
    <property type="nucleotide sequence ID" value="NZ_CADILG010000067.1"/>
</dbReference>
<dbReference type="SUPFAM" id="SSF46785">
    <property type="entry name" value="Winged helix' DNA-binding domain"/>
    <property type="match status" value="1"/>
</dbReference>
<dbReference type="GO" id="GO:0043565">
    <property type="term" value="F:sequence-specific DNA binding"/>
    <property type="evidence" value="ECO:0007669"/>
    <property type="project" value="TreeGrafter"/>
</dbReference>
<dbReference type="Proteomes" id="UP000494117">
    <property type="component" value="Unassembled WGS sequence"/>
</dbReference>
<dbReference type="Gene3D" id="1.10.10.10">
    <property type="entry name" value="Winged helix-like DNA-binding domain superfamily/Winged helix DNA-binding domain"/>
    <property type="match status" value="1"/>
</dbReference>
<dbReference type="InterPro" id="IPR058163">
    <property type="entry name" value="LysR-type_TF_proteobact-type"/>
</dbReference>
<gene>
    <name evidence="6" type="primary">dmlR_24</name>
    <name evidence="6" type="ORF">LMG26858_05592</name>
</gene>